<dbReference type="GO" id="GO:0036297">
    <property type="term" value="P:interstrand cross-link repair"/>
    <property type="evidence" value="ECO:0007669"/>
    <property type="project" value="InterPro"/>
</dbReference>
<name>A0AAV2R2I7_MEGNR</name>
<dbReference type="AlphaFoldDB" id="A0AAV2R2I7"/>
<gene>
    <name evidence="2" type="ORF">MNOR_LOCUS20090</name>
</gene>
<feature type="compositionally biased region" description="Basic and acidic residues" evidence="1">
    <location>
        <begin position="1"/>
        <end position="20"/>
    </location>
</feature>
<dbReference type="GO" id="GO:0043240">
    <property type="term" value="C:Fanconi anaemia nuclear complex"/>
    <property type="evidence" value="ECO:0007669"/>
    <property type="project" value="InterPro"/>
</dbReference>
<accession>A0AAV2R2I7</accession>
<dbReference type="PANTHER" id="PTHR15254">
    <property type="entry name" value="FANCONI ANEMIA GROUP G PROTEIN FAMILY MEMBER"/>
    <property type="match status" value="1"/>
</dbReference>
<feature type="region of interest" description="Disordered" evidence="1">
    <location>
        <begin position="1"/>
        <end position="84"/>
    </location>
</feature>
<sequence length="521" mass="58477">MKRNRSETDRPGACGIERKVTKVRRISSGHDVGGRRSGGVVGATTVTAATPRSSSSSSTHQPPASTTSQTHADHHQQRVSLRSTAHSTSTMMATLVKEALVSGSAEQLYEYIDKKFLTTMPSSEIWCEECEFMIAASLFNLIWEKSGTYQTRMKLLFQDFLERWHENGTIEDLVTDCTNSQKSSLFSCLIHLSDILKCTNLEVDILEECLKWEGREIPPTWLSDMSGVKYGGYSDINYLLHAVSLALKRHRLNFNYSSNYTGSLIGFLIAIQYYQRGHYNESLHTLNGLSLNNQGDDLSGWIQWLSGINLIHCGKYHSALLKLQSAIDSSNLCTRALFQVSQLFHFLDQKSAELETLSLLAVADHGGESNTHNLQSCVLEHLHPHNPEVNIVALFLLAARCLQQKMYKDASKRFNELLSKVQHPPIEKRPFQTLLRSQDDIPSMPETLCINILAGLAEYKSGNFKEAIDIGKIAPIENINFFETVTKKKVFCISAICGHLVRIKSHMNINYFKEALVACIE</sequence>
<reference evidence="2 3" key="1">
    <citation type="submission" date="2024-05" db="EMBL/GenBank/DDBJ databases">
        <authorList>
            <person name="Wallberg A."/>
        </authorList>
    </citation>
    <scope>NUCLEOTIDE SEQUENCE [LARGE SCALE GENOMIC DNA]</scope>
</reference>
<evidence type="ECO:0000313" key="2">
    <source>
        <dbReference type="EMBL" id="CAL4113292.1"/>
    </source>
</evidence>
<protein>
    <recommendedName>
        <fullName evidence="4">Anaphase-promoting complex subunit 5</fullName>
    </recommendedName>
</protein>
<comment type="caution">
    <text evidence="2">The sequence shown here is derived from an EMBL/GenBank/DDBJ whole genome shotgun (WGS) entry which is preliminary data.</text>
</comment>
<keyword evidence="3" id="KW-1185">Reference proteome</keyword>
<dbReference type="InterPro" id="IPR039684">
    <property type="entry name" value="FANCG"/>
</dbReference>
<organism evidence="2 3">
    <name type="scientific">Meganyctiphanes norvegica</name>
    <name type="common">Northern krill</name>
    <name type="synonym">Thysanopoda norvegica</name>
    <dbReference type="NCBI Taxonomy" id="48144"/>
    <lineage>
        <taxon>Eukaryota</taxon>
        <taxon>Metazoa</taxon>
        <taxon>Ecdysozoa</taxon>
        <taxon>Arthropoda</taxon>
        <taxon>Crustacea</taxon>
        <taxon>Multicrustacea</taxon>
        <taxon>Malacostraca</taxon>
        <taxon>Eumalacostraca</taxon>
        <taxon>Eucarida</taxon>
        <taxon>Euphausiacea</taxon>
        <taxon>Euphausiidae</taxon>
        <taxon>Meganyctiphanes</taxon>
    </lineage>
</organism>
<dbReference type="PANTHER" id="PTHR15254:SF2">
    <property type="entry name" value="FANCONI ANEMIA GROUP G PROTEIN"/>
    <property type="match status" value="1"/>
</dbReference>
<evidence type="ECO:0008006" key="4">
    <source>
        <dbReference type="Google" id="ProtNLM"/>
    </source>
</evidence>
<feature type="compositionally biased region" description="Low complexity" evidence="1">
    <location>
        <begin position="42"/>
        <end position="70"/>
    </location>
</feature>
<dbReference type="InterPro" id="IPR011990">
    <property type="entry name" value="TPR-like_helical_dom_sf"/>
</dbReference>
<dbReference type="SUPFAM" id="SSF48452">
    <property type="entry name" value="TPR-like"/>
    <property type="match status" value="1"/>
</dbReference>
<dbReference type="Gene3D" id="1.25.40.10">
    <property type="entry name" value="Tetratricopeptide repeat domain"/>
    <property type="match status" value="1"/>
</dbReference>
<evidence type="ECO:0000313" key="3">
    <source>
        <dbReference type="Proteomes" id="UP001497623"/>
    </source>
</evidence>
<dbReference type="EMBL" id="CAXKWB010015305">
    <property type="protein sequence ID" value="CAL4113292.1"/>
    <property type="molecule type" value="Genomic_DNA"/>
</dbReference>
<evidence type="ECO:0000256" key="1">
    <source>
        <dbReference type="SAM" id="MobiDB-lite"/>
    </source>
</evidence>
<dbReference type="Proteomes" id="UP001497623">
    <property type="component" value="Unassembled WGS sequence"/>
</dbReference>
<proteinExistence type="predicted"/>